<accession>A0ABM0K013</accession>
<protein>
    <submittedName>
        <fullName evidence="2">Uncharacterized protein LOC101847519</fullName>
    </submittedName>
</protein>
<dbReference type="RefSeq" id="XP_005105552.1">
    <property type="nucleotide sequence ID" value="XM_005105495.2"/>
</dbReference>
<proteinExistence type="predicted"/>
<evidence type="ECO:0000313" key="1">
    <source>
        <dbReference type="Proteomes" id="UP000694888"/>
    </source>
</evidence>
<reference evidence="2" key="1">
    <citation type="submission" date="2025-08" db="UniProtKB">
        <authorList>
            <consortium name="RefSeq"/>
        </authorList>
    </citation>
    <scope>IDENTIFICATION</scope>
</reference>
<sequence length="129" mass="14795">MNNDQHQKDCLQHRFIAYSTRRLSISTVSRNKKCCRMICPRRLLSLIGLFGKKSLVLSVSLPQKVEDQINNWLCLFDPFFEYTCDSIIEIVMAVQNQQASMQNLLPTLKLKIIKLLLPPNSTSVTLSPL</sequence>
<evidence type="ECO:0000313" key="2">
    <source>
        <dbReference type="RefSeq" id="XP_005105552.1"/>
    </source>
</evidence>
<gene>
    <name evidence="2" type="primary">LOC101847519</name>
</gene>
<name>A0ABM0K013_APLCA</name>
<dbReference type="GeneID" id="101847519"/>
<dbReference type="Proteomes" id="UP000694888">
    <property type="component" value="Unplaced"/>
</dbReference>
<organism evidence="1 2">
    <name type="scientific">Aplysia californica</name>
    <name type="common">California sea hare</name>
    <dbReference type="NCBI Taxonomy" id="6500"/>
    <lineage>
        <taxon>Eukaryota</taxon>
        <taxon>Metazoa</taxon>
        <taxon>Spiralia</taxon>
        <taxon>Lophotrochozoa</taxon>
        <taxon>Mollusca</taxon>
        <taxon>Gastropoda</taxon>
        <taxon>Heterobranchia</taxon>
        <taxon>Euthyneura</taxon>
        <taxon>Tectipleura</taxon>
        <taxon>Aplysiida</taxon>
        <taxon>Aplysioidea</taxon>
        <taxon>Aplysiidae</taxon>
        <taxon>Aplysia</taxon>
    </lineage>
</organism>
<keyword evidence="1" id="KW-1185">Reference proteome</keyword>